<evidence type="ECO:0000256" key="5">
    <source>
        <dbReference type="ARBA" id="ARBA00023136"/>
    </source>
</evidence>
<keyword evidence="5 6" id="KW-0472">Membrane</keyword>
<evidence type="ECO:0000256" key="1">
    <source>
        <dbReference type="ARBA" id="ARBA00004141"/>
    </source>
</evidence>
<keyword evidence="8" id="KW-1185">Reference proteome</keyword>
<dbReference type="OrthoDB" id="6493944at2759"/>
<dbReference type="PANTHER" id="PTHR10283">
    <property type="entry name" value="SOLUTE CARRIER FAMILY 13 MEMBER"/>
    <property type="match status" value="1"/>
</dbReference>
<comment type="similarity">
    <text evidence="2">Belongs to the SLC13A/DASS transporter (TC 2.A.47) family. NADC subfamily.</text>
</comment>
<dbReference type="GO" id="GO:0005310">
    <property type="term" value="F:dicarboxylic acid transmembrane transporter activity"/>
    <property type="evidence" value="ECO:0007669"/>
    <property type="project" value="UniProtKB-ARBA"/>
</dbReference>
<proteinExistence type="inferred from homology"/>
<organism evidence="7 8">
    <name type="scientific">Dibothriocephalus latus</name>
    <name type="common">Fish tapeworm</name>
    <name type="synonym">Diphyllobothrium latum</name>
    <dbReference type="NCBI Taxonomy" id="60516"/>
    <lineage>
        <taxon>Eukaryota</taxon>
        <taxon>Metazoa</taxon>
        <taxon>Spiralia</taxon>
        <taxon>Lophotrochozoa</taxon>
        <taxon>Platyhelminthes</taxon>
        <taxon>Cestoda</taxon>
        <taxon>Eucestoda</taxon>
        <taxon>Diphyllobothriidea</taxon>
        <taxon>Diphyllobothriidae</taxon>
        <taxon>Dibothriocephalus</taxon>
    </lineage>
</organism>
<sequence length="79" mass="8600">MSGFWVTGVIPLYVTALFPLVLAPLMGLLPSAVISKAYLSSSTFLFFGGMILATAAENTNLHRRIAVTSMHYMGHDIRL</sequence>
<keyword evidence="4 6" id="KW-1133">Transmembrane helix</keyword>
<feature type="transmembrane region" description="Helical" evidence="6">
    <location>
        <begin position="37"/>
        <end position="56"/>
    </location>
</feature>
<dbReference type="AlphaFoldDB" id="A0A3P7NIX0"/>
<feature type="transmembrane region" description="Helical" evidence="6">
    <location>
        <begin position="12"/>
        <end position="31"/>
    </location>
</feature>
<reference evidence="7 8" key="1">
    <citation type="submission" date="2018-11" db="EMBL/GenBank/DDBJ databases">
        <authorList>
            <consortium name="Pathogen Informatics"/>
        </authorList>
    </citation>
    <scope>NUCLEOTIDE SEQUENCE [LARGE SCALE GENOMIC DNA]</scope>
</reference>
<comment type="subcellular location">
    <subcellularLocation>
        <location evidence="1">Membrane</location>
        <topology evidence="1">Multi-pass membrane protein</topology>
    </subcellularLocation>
</comment>
<dbReference type="EMBL" id="UYRU01098221">
    <property type="protein sequence ID" value="VDN40300.1"/>
    <property type="molecule type" value="Genomic_DNA"/>
</dbReference>
<gene>
    <name evidence="7" type="ORF">DILT_LOCUS18202</name>
</gene>
<accession>A0A3P7NIX0</accession>
<evidence type="ECO:0000256" key="3">
    <source>
        <dbReference type="ARBA" id="ARBA00022692"/>
    </source>
</evidence>
<dbReference type="PANTHER" id="PTHR10283:SF82">
    <property type="entry name" value="SOLUTE CARRIER FAMILY 13 MEMBER 2"/>
    <property type="match status" value="1"/>
</dbReference>
<dbReference type="GO" id="GO:0005886">
    <property type="term" value="C:plasma membrane"/>
    <property type="evidence" value="ECO:0007669"/>
    <property type="project" value="TreeGrafter"/>
</dbReference>
<dbReference type="InterPro" id="IPR001898">
    <property type="entry name" value="SLC13A/DASS"/>
</dbReference>
<evidence type="ECO:0000256" key="6">
    <source>
        <dbReference type="SAM" id="Phobius"/>
    </source>
</evidence>
<evidence type="ECO:0000313" key="8">
    <source>
        <dbReference type="Proteomes" id="UP000281553"/>
    </source>
</evidence>
<dbReference type="Pfam" id="PF00939">
    <property type="entry name" value="Na_sulph_symp"/>
    <property type="match status" value="1"/>
</dbReference>
<evidence type="ECO:0000256" key="2">
    <source>
        <dbReference type="ARBA" id="ARBA00006772"/>
    </source>
</evidence>
<keyword evidence="3 6" id="KW-0812">Transmembrane</keyword>
<dbReference type="Proteomes" id="UP000281553">
    <property type="component" value="Unassembled WGS sequence"/>
</dbReference>
<evidence type="ECO:0000256" key="4">
    <source>
        <dbReference type="ARBA" id="ARBA00022989"/>
    </source>
</evidence>
<dbReference type="GO" id="GO:0015556">
    <property type="term" value="F:C4-dicarboxylate transmembrane transporter activity"/>
    <property type="evidence" value="ECO:0007669"/>
    <property type="project" value="UniProtKB-ARBA"/>
</dbReference>
<evidence type="ECO:0000313" key="7">
    <source>
        <dbReference type="EMBL" id="VDN40300.1"/>
    </source>
</evidence>
<protein>
    <submittedName>
        <fullName evidence="7">Uncharacterized protein</fullName>
    </submittedName>
</protein>
<name>A0A3P7NIX0_DIBLA</name>